<dbReference type="AlphaFoldDB" id="A0A165GU86"/>
<accession>A0A165GU86</accession>
<gene>
    <name evidence="2" type="ORF">AV656_09220</name>
</gene>
<dbReference type="PANTHER" id="PTHR37814:SF1">
    <property type="entry name" value="MEMBRANE PROTEIN"/>
    <property type="match status" value="1"/>
</dbReference>
<feature type="transmembrane region" description="Helical" evidence="1">
    <location>
        <begin position="39"/>
        <end position="58"/>
    </location>
</feature>
<dbReference type="RefSeq" id="WP_063181358.1">
    <property type="nucleotide sequence ID" value="NZ_LQNT01000010.1"/>
</dbReference>
<organism evidence="2 3">
    <name type="scientific">Bhargavaea cecembensis</name>
    <dbReference type="NCBI Taxonomy" id="394098"/>
    <lineage>
        <taxon>Bacteria</taxon>
        <taxon>Bacillati</taxon>
        <taxon>Bacillota</taxon>
        <taxon>Bacilli</taxon>
        <taxon>Bacillales</taxon>
        <taxon>Caryophanaceae</taxon>
        <taxon>Bhargavaea</taxon>
    </lineage>
</organism>
<feature type="transmembrane region" description="Helical" evidence="1">
    <location>
        <begin position="323"/>
        <end position="343"/>
    </location>
</feature>
<keyword evidence="1" id="KW-0472">Membrane</keyword>
<sequence length="350" mass="37230">MLKTLKIAGAFVGVIVGAGFASGQEILQYFTSFGLKGTLGAVLATALFAYLGMSLANIGSRLKAQSHKSAIYEISGRYLGVIVDAIIIFTLFGVGVVMIAGAGSTLNQQFGLPVFVGSLLMTVLVTLAMMLKVDKVIGVIASITPFLLIFIGIISVYSLTTMEASFSELNPVTESLEKSFPNWFISAVNYVSFNIAVGAGMALLTGGSEENPRVAGIGGLLGGLAIGIMIVLGHLAIFAEIETVASYDLPLLKIVEDISPILAVLMAIVLFGMIFNTALGMFYGFVARFFEMETKKARTATVITLAIGFVLSFVGFTTLVSKFYSIIGYLGLFLIFALFYAPFKLKREGK</sequence>
<keyword evidence="1" id="KW-1133">Transmembrane helix</keyword>
<keyword evidence="1" id="KW-0812">Transmembrane</keyword>
<feature type="transmembrane region" description="Helical" evidence="1">
    <location>
        <begin position="297"/>
        <end position="317"/>
    </location>
</feature>
<evidence type="ECO:0000256" key="1">
    <source>
        <dbReference type="SAM" id="Phobius"/>
    </source>
</evidence>
<evidence type="ECO:0008006" key="4">
    <source>
        <dbReference type="Google" id="ProtNLM"/>
    </source>
</evidence>
<dbReference type="EMBL" id="LQNT01000010">
    <property type="protein sequence ID" value="KZE37704.1"/>
    <property type="molecule type" value="Genomic_DNA"/>
</dbReference>
<feature type="transmembrane region" description="Helical" evidence="1">
    <location>
        <begin position="180"/>
        <end position="204"/>
    </location>
</feature>
<protein>
    <recommendedName>
        <fullName evidence="4">Transporter</fullName>
    </recommendedName>
</protein>
<evidence type="ECO:0000313" key="3">
    <source>
        <dbReference type="Proteomes" id="UP000076490"/>
    </source>
</evidence>
<comment type="caution">
    <text evidence="2">The sequence shown here is derived from an EMBL/GenBank/DDBJ whole genome shotgun (WGS) entry which is preliminary data.</text>
</comment>
<feature type="transmembrane region" description="Helical" evidence="1">
    <location>
        <begin position="78"/>
        <end position="104"/>
    </location>
</feature>
<dbReference type="Proteomes" id="UP000076490">
    <property type="component" value="Unassembled WGS sequence"/>
</dbReference>
<dbReference type="Gene3D" id="1.20.1740.10">
    <property type="entry name" value="Amino acid/polyamine transporter I"/>
    <property type="match status" value="1"/>
</dbReference>
<dbReference type="OrthoDB" id="4424890at2"/>
<feature type="transmembrane region" description="Helical" evidence="1">
    <location>
        <begin position="136"/>
        <end position="160"/>
    </location>
</feature>
<reference evidence="2 3" key="1">
    <citation type="submission" date="2016-01" db="EMBL/GenBank/DDBJ databases">
        <title>Whole genome sequencing of Bhargavaea cecembensis T14.</title>
        <authorList>
            <person name="Hong K.W."/>
        </authorList>
    </citation>
    <scope>NUCLEOTIDE SEQUENCE [LARGE SCALE GENOMIC DNA]</scope>
    <source>
        <strain evidence="2 3">T14</strain>
    </source>
</reference>
<name>A0A165GU86_9BACL</name>
<dbReference type="InterPro" id="IPR038728">
    <property type="entry name" value="YkvI-like"/>
</dbReference>
<feature type="transmembrane region" description="Helical" evidence="1">
    <location>
        <begin position="110"/>
        <end position="129"/>
    </location>
</feature>
<evidence type="ECO:0000313" key="2">
    <source>
        <dbReference type="EMBL" id="KZE37704.1"/>
    </source>
</evidence>
<feature type="transmembrane region" description="Helical" evidence="1">
    <location>
        <begin position="258"/>
        <end position="285"/>
    </location>
</feature>
<proteinExistence type="predicted"/>
<dbReference type="PANTHER" id="PTHR37814">
    <property type="entry name" value="CONSERVED MEMBRANE PROTEIN"/>
    <property type="match status" value="1"/>
</dbReference>
<feature type="transmembrane region" description="Helical" evidence="1">
    <location>
        <begin position="216"/>
        <end position="238"/>
    </location>
</feature>